<feature type="transmembrane region" description="Helical" evidence="1">
    <location>
        <begin position="12"/>
        <end position="38"/>
    </location>
</feature>
<dbReference type="Proteomes" id="UP000242287">
    <property type="component" value="Unassembled WGS sequence"/>
</dbReference>
<dbReference type="EMBL" id="KZ301969">
    <property type="protein sequence ID" value="PFH54550.1"/>
    <property type="molecule type" value="Genomic_DNA"/>
</dbReference>
<feature type="transmembrane region" description="Helical" evidence="1">
    <location>
        <begin position="85"/>
        <end position="105"/>
    </location>
</feature>
<gene>
    <name evidence="2" type="ORF">AMATHDRAFT_52193</name>
</gene>
<dbReference type="AlphaFoldDB" id="A0A2A9P1E5"/>
<accession>A0A2A9P1E5</accession>
<dbReference type="OrthoDB" id="2552042at2759"/>
<evidence type="ECO:0000313" key="3">
    <source>
        <dbReference type="Proteomes" id="UP000242287"/>
    </source>
</evidence>
<sequence>MKSRDHCCCAIPLVNAGIYTTISVQFIVGLLVGILSVATPSIVGAATPSFAPWILAIFCFVGAAIQILGFIGVKREKSILYRRYVSLHGILLVGAFAVAAVWIIISATRHETAKKNCLANFFPDTSGASEGDTLCNIFPWVDIGLMSGLWAVLAVFHLYLWIVISSYGREQRMDHAKYDHLHDFHPLTADNGIPMDKRDPWDTRMSTEGVQNMSGHEGHVYGHVRQESAASASDVINEPYQYPNDVRNRDYSYQNAYPFSQPTYAYTQSSGPGLR</sequence>
<name>A0A2A9P1E5_9AGAR</name>
<keyword evidence="1" id="KW-1133">Transmembrane helix</keyword>
<keyword evidence="1" id="KW-0472">Membrane</keyword>
<keyword evidence="3" id="KW-1185">Reference proteome</keyword>
<protein>
    <submittedName>
        <fullName evidence="2">Uncharacterized protein</fullName>
    </submittedName>
</protein>
<feature type="transmembrane region" description="Helical" evidence="1">
    <location>
        <begin position="50"/>
        <end position="73"/>
    </location>
</feature>
<evidence type="ECO:0000256" key="1">
    <source>
        <dbReference type="SAM" id="Phobius"/>
    </source>
</evidence>
<organism evidence="2 3">
    <name type="scientific">Amanita thiersii Skay4041</name>
    <dbReference type="NCBI Taxonomy" id="703135"/>
    <lineage>
        <taxon>Eukaryota</taxon>
        <taxon>Fungi</taxon>
        <taxon>Dikarya</taxon>
        <taxon>Basidiomycota</taxon>
        <taxon>Agaricomycotina</taxon>
        <taxon>Agaricomycetes</taxon>
        <taxon>Agaricomycetidae</taxon>
        <taxon>Agaricales</taxon>
        <taxon>Pluteineae</taxon>
        <taxon>Amanitaceae</taxon>
        <taxon>Amanita</taxon>
    </lineage>
</organism>
<keyword evidence="1" id="KW-0812">Transmembrane</keyword>
<reference evidence="2 3" key="1">
    <citation type="submission" date="2014-02" db="EMBL/GenBank/DDBJ databases">
        <title>Transposable element dynamics among asymbiotic and ectomycorrhizal Amanita fungi.</title>
        <authorList>
            <consortium name="DOE Joint Genome Institute"/>
            <person name="Hess J."/>
            <person name="Skrede I."/>
            <person name="Wolfe B."/>
            <person name="LaButti K."/>
            <person name="Ohm R.A."/>
            <person name="Grigoriev I.V."/>
            <person name="Pringle A."/>
        </authorList>
    </citation>
    <scope>NUCLEOTIDE SEQUENCE [LARGE SCALE GENOMIC DNA]</scope>
    <source>
        <strain evidence="2 3">SKay4041</strain>
    </source>
</reference>
<evidence type="ECO:0000313" key="2">
    <source>
        <dbReference type="EMBL" id="PFH54550.1"/>
    </source>
</evidence>
<feature type="transmembrane region" description="Helical" evidence="1">
    <location>
        <begin position="148"/>
        <end position="168"/>
    </location>
</feature>
<dbReference type="STRING" id="703135.A0A2A9P1E5"/>
<proteinExistence type="predicted"/>